<dbReference type="InterPro" id="IPR025110">
    <property type="entry name" value="AMP-bd_C"/>
</dbReference>
<comment type="caution">
    <text evidence="3">The sequence shown here is derived from an EMBL/GenBank/DDBJ whole genome shotgun (WGS) entry which is preliminary data.</text>
</comment>
<name>A0AA89BU70_PINIB</name>
<evidence type="ECO:0000259" key="2">
    <source>
        <dbReference type="Pfam" id="PF13193"/>
    </source>
</evidence>
<reference evidence="3" key="1">
    <citation type="submission" date="2019-08" db="EMBL/GenBank/DDBJ databases">
        <title>The improved chromosome-level genome for the pearl oyster Pinctada fucata martensii using PacBio sequencing and Hi-C.</title>
        <authorList>
            <person name="Zheng Z."/>
        </authorList>
    </citation>
    <scope>NUCLEOTIDE SEQUENCE</scope>
    <source>
        <strain evidence="3">ZZ-2019</strain>
        <tissue evidence="3">Adductor muscle</tissue>
    </source>
</reference>
<dbReference type="Proteomes" id="UP001186944">
    <property type="component" value="Unassembled WGS sequence"/>
</dbReference>
<accession>A0AA89BU70</accession>
<protein>
    <submittedName>
        <fullName evidence="3">Uncharacterized protein</fullName>
    </submittedName>
</protein>
<dbReference type="AlphaFoldDB" id="A0AA89BU70"/>
<evidence type="ECO:0000313" key="4">
    <source>
        <dbReference type="Proteomes" id="UP001186944"/>
    </source>
</evidence>
<organism evidence="3 4">
    <name type="scientific">Pinctada imbricata</name>
    <name type="common">Atlantic pearl-oyster</name>
    <name type="synonym">Pinctada martensii</name>
    <dbReference type="NCBI Taxonomy" id="66713"/>
    <lineage>
        <taxon>Eukaryota</taxon>
        <taxon>Metazoa</taxon>
        <taxon>Spiralia</taxon>
        <taxon>Lophotrochozoa</taxon>
        <taxon>Mollusca</taxon>
        <taxon>Bivalvia</taxon>
        <taxon>Autobranchia</taxon>
        <taxon>Pteriomorphia</taxon>
        <taxon>Pterioida</taxon>
        <taxon>Pterioidea</taxon>
        <taxon>Pteriidae</taxon>
        <taxon>Pinctada</taxon>
    </lineage>
</organism>
<dbReference type="Gene3D" id="3.40.50.12780">
    <property type="entry name" value="N-terminal domain of ligase-like"/>
    <property type="match status" value="1"/>
</dbReference>
<evidence type="ECO:0000259" key="1">
    <source>
        <dbReference type="Pfam" id="PF00501"/>
    </source>
</evidence>
<dbReference type="InterPro" id="IPR042099">
    <property type="entry name" value="ANL_N_sf"/>
</dbReference>
<dbReference type="InterPro" id="IPR020845">
    <property type="entry name" value="AMP-binding_CS"/>
</dbReference>
<dbReference type="SUPFAM" id="SSF56801">
    <property type="entry name" value="Acetyl-CoA synthetase-like"/>
    <property type="match status" value="1"/>
</dbReference>
<dbReference type="Pfam" id="PF13193">
    <property type="entry name" value="AMP-binding_C"/>
    <property type="match status" value="1"/>
</dbReference>
<dbReference type="EMBL" id="VSWD01000008">
    <property type="protein sequence ID" value="KAK3096075.1"/>
    <property type="molecule type" value="Genomic_DNA"/>
</dbReference>
<dbReference type="PANTHER" id="PTHR42814">
    <property type="entry name" value="AMP-BINDING DOMAIN-CONTAINING PROTEIN"/>
    <property type="match status" value="1"/>
</dbReference>
<dbReference type="InterPro" id="IPR000873">
    <property type="entry name" value="AMP-dep_synth/lig_dom"/>
</dbReference>
<gene>
    <name evidence="3" type="ORF">FSP39_022786</name>
</gene>
<sequence length="544" mass="60833">MSYSTIPERLQDLAEQTPEKEAIVFVDEQKRIAMTYKEIVDGASDIAKKMLTLGINKNDVVAVHDDKTPAWLFNTFGAQMCGAWPLHFYFQRKDGTDVAAILKRSGCKIVITQPGNGDEYIQIMKSFIQFNEDGTVQSESAPSLRQVLFTIKPESLQNPSTFDEILPSAKDLPLIEPEDIAGIFCSSGSTGLPKLIPWSHANSIVFSMSLLEGFGIKEGESYFCDRTFGWIAGYPREIFLGARRVTNSTTFQEKSIREVCDRTVKIINQENCEHVLLFSTTIDELMKGNYKMRPVQTIATGGGPVSAKDSEVAGKFCQKFINVYGSTENGAISLNVITSEQKMKSYDTGVPFPGVEVKVTDMNGCLSKVGNVGEVYVRNRFGSTGYIHEEQDWHKNSRVEGYWFKSGDSGYISEDGHLFVAGRISEAIMIEGKILSPSHFEDIFKRHPCIQEVVAFGIPDDVFYEVAGVAVTVKEEKSVCTKELLEFYKNERSLIYDDSYFASKFVPRQVLFFDSFPMTNSGKIARKLVKELAMKKSCAQGREN</sequence>
<feature type="domain" description="AMP-dependent synthetase/ligase" evidence="1">
    <location>
        <begin position="11"/>
        <end position="386"/>
    </location>
</feature>
<dbReference type="PROSITE" id="PS00455">
    <property type="entry name" value="AMP_BINDING"/>
    <property type="match status" value="1"/>
</dbReference>
<dbReference type="Pfam" id="PF00501">
    <property type="entry name" value="AMP-binding"/>
    <property type="match status" value="1"/>
</dbReference>
<dbReference type="PANTHER" id="PTHR42814:SF3">
    <property type="entry name" value="BETA-N-ACETYLHEXOSAMINIDASE"/>
    <property type="match status" value="1"/>
</dbReference>
<dbReference type="InterPro" id="IPR045851">
    <property type="entry name" value="AMP-bd_C_sf"/>
</dbReference>
<feature type="domain" description="AMP-binding enzyme C-terminal" evidence="2">
    <location>
        <begin position="440"/>
        <end position="523"/>
    </location>
</feature>
<evidence type="ECO:0000313" key="3">
    <source>
        <dbReference type="EMBL" id="KAK3096075.1"/>
    </source>
</evidence>
<keyword evidence="4" id="KW-1185">Reference proteome</keyword>
<dbReference type="Gene3D" id="3.30.300.30">
    <property type="match status" value="1"/>
</dbReference>
<proteinExistence type="predicted"/>